<accession>A0A1N7IB74</accession>
<dbReference type="OrthoDB" id="1274760at2"/>
<gene>
    <name evidence="2" type="ORF">EG359_17455</name>
    <name evidence="3" type="ORF">SAMN05421768_103692</name>
</gene>
<name>A0A1N7IB74_9FLAO</name>
<protein>
    <submittedName>
        <fullName evidence="3">Uncharacterized protein</fullName>
    </submittedName>
</protein>
<dbReference type="KEGG" id="cjt:EG359_17455"/>
<evidence type="ECO:0000256" key="1">
    <source>
        <dbReference type="SAM" id="MobiDB-lite"/>
    </source>
</evidence>
<dbReference type="EMBL" id="CP033926">
    <property type="protein sequence ID" value="AZB01291.1"/>
    <property type="molecule type" value="Genomic_DNA"/>
</dbReference>
<feature type="compositionally biased region" description="Basic and acidic residues" evidence="1">
    <location>
        <begin position="59"/>
        <end position="69"/>
    </location>
</feature>
<reference evidence="3 4" key="1">
    <citation type="submission" date="2017-01" db="EMBL/GenBank/DDBJ databases">
        <authorList>
            <person name="Mah S.A."/>
            <person name="Swanson W.J."/>
            <person name="Moy G.W."/>
            <person name="Vacquier V.D."/>
        </authorList>
    </citation>
    <scope>NUCLEOTIDE SEQUENCE [LARGE SCALE GENOMIC DNA]</scope>
    <source>
        <strain evidence="3 4">DSM 16927</strain>
    </source>
</reference>
<dbReference type="AlphaFoldDB" id="A0A1N7IB74"/>
<dbReference type="EMBL" id="FTNZ01000003">
    <property type="protein sequence ID" value="SIS34303.1"/>
    <property type="molecule type" value="Genomic_DNA"/>
</dbReference>
<evidence type="ECO:0000313" key="4">
    <source>
        <dbReference type="Proteomes" id="UP000186106"/>
    </source>
</evidence>
<evidence type="ECO:0000313" key="5">
    <source>
        <dbReference type="Proteomes" id="UP000279541"/>
    </source>
</evidence>
<dbReference type="STRING" id="112234.SAMN05421768_103692"/>
<keyword evidence="5" id="KW-1185">Reference proteome</keyword>
<dbReference type="RefSeq" id="WP_076353362.1">
    <property type="nucleotide sequence ID" value="NZ_CP033926.1"/>
</dbReference>
<feature type="compositionally biased region" description="Polar residues" evidence="1">
    <location>
        <begin position="70"/>
        <end position="87"/>
    </location>
</feature>
<sequence>MKYTVGKYVIVPEKPFSSMDKAVQYIQGAYPELDKETIDKYLYPKIKEDGDNKSTNSIEKGEASQDVDSKNSTTGSKGIKSSVNKPG</sequence>
<evidence type="ECO:0000313" key="3">
    <source>
        <dbReference type="EMBL" id="SIS34303.1"/>
    </source>
</evidence>
<organism evidence="3 4">
    <name type="scientific">Chryseobacterium joostei</name>
    <dbReference type="NCBI Taxonomy" id="112234"/>
    <lineage>
        <taxon>Bacteria</taxon>
        <taxon>Pseudomonadati</taxon>
        <taxon>Bacteroidota</taxon>
        <taxon>Flavobacteriia</taxon>
        <taxon>Flavobacteriales</taxon>
        <taxon>Weeksellaceae</taxon>
        <taxon>Chryseobacterium group</taxon>
        <taxon>Chryseobacterium</taxon>
    </lineage>
</organism>
<dbReference type="Proteomes" id="UP000186106">
    <property type="component" value="Unassembled WGS sequence"/>
</dbReference>
<proteinExistence type="predicted"/>
<reference evidence="2 5" key="2">
    <citation type="submission" date="2018-11" db="EMBL/GenBank/DDBJ databases">
        <title>Proposal to divide the Flavobacteriaceae and reorganize its genera based on Amino Acid Identity values calculated from whole genome sequences.</title>
        <authorList>
            <person name="Nicholson A.C."/>
            <person name="Gulvik C.A."/>
            <person name="Whitney A.M."/>
            <person name="Humrighouse B.W."/>
            <person name="Bell M."/>
            <person name="Holmes B."/>
            <person name="Steigerwalt A.G."/>
            <person name="Villarma A."/>
            <person name="Sheth M."/>
            <person name="Batra D."/>
            <person name="Pryor J."/>
            <person name="Bernardet J.-F."/>
            <person name="Hugo C."/>
            <person name="Kampfer P."/>
            <person name="Newman J."/>
            <person name="McQuiston J.R."/>
        </authorList>
    </citation>
    <scope>NUCLEOTIDE SEQUENCE [LARGE SCALE GENOMIC DNA]</scope>
    <source>
        <strain evidence="2 5">DSM 16927</strain>
    </source>
</reference>
<dbReference type="Proteomes" id="UP000279541">
    <property type="component" value="Chromosome"/>
</dbReference>
<evidence type="ECO:0000313" key="2">
    <source>
        <dbReference type="EMBL" id="AZB01291.1"/>
    </source>
</evidence>
<feature type="region of interest" description="Disordered" evidence="1">
    <location>
        <begin position="45"/>
        <end position="87"/>
    </location>
</feature>